<feature type="region of interest" description="Disordered" evidence="1">
    <location>
        <begin position="352"/>
        <end position="390"/>
    </location>
</feature>
<dbReference type="PANTHER" id="PTHR32175:SF21">
    <property type="entry name" value="SULFOTRANSFERASE"/>
    <property type="match status" value="1"/>
</dbReference>
<keyword evidence="3" id="KW-1185">Reference proteome</keyword>
<dbReference type="Proteomes" id="UP001293254">
    <property type="component" value="Unassembled WGS sequence"/>
</dbReference>
<evidence type="ECO:0008006" key="4">
    <source>
        <dbReference type="Google" id="ProtNLM"/>
    </source>
</evidence>
<reference evidence="2" key="2">
    <citation type="journal article" date="2024" name="Plant">
        <title>Genomic evolution and insights into agronomic trait innovations of Sesamum species.</title>
        <authorList>
            <person name="Miao H."/>
            <person name="Wang L."/>
            <person name="Qu L."/>
            <person name="Liu H."/>
            <person name="Sun Y."/>
            <person name="Le M."/>
            <person name="Wang Q."/>
            <person name="Wei S."/>
            <person name="Zheng Y."/>
            <person name="Lin W."/>
            <person name="Duan Y."/>
            <person name="Cao H."/>
            <person name="Xiong S."/>
            <person name="Wang X."/>
            <person name="Wei L."/>
            <person name="Li C."/>
            <person name="Ma Q."/>
            <person name="Ju M."/>
            <person name="Zhao R."/>
            <person name="Li G."/>
            <person name="Mu C."/>
            <person name="Tian Q."/>
            <person name="Mei H."/>
            <person name="Zhang T."/>
            <person name="Gao T."/>
            <person name="Zhang H."/>
        </authorList>
    </citation>
    <scope>NUCLEOTIDE SEQUENCE</scope>
    <source>
        <strain evidence="2">3651</strain>
    </source>
</reference>
<sequence length="390" mass="44343">MLPARTRRKLKLYVSSPLKLKRVRSSQGDRTPQTHNACRNMRSPQGCVLGKGIEKVSIDTKNGGLDFCREPETFSRQECACNPVRLFAIVSMQRSGSGWFETLLNSHMNLSSNGEIFGPSERRNNVSMIFKTLDTVYNLDWFSSASKNQCSAAVGFKWMINQGLMEHHEEVADYFKKRGVSLIFLLRRNLLRRMISLLANTYDKNAKLLNGTHKSHVHSPHEAEVLAGYKPTLNITTLVSNIRAAEGTAARALECFKTTRHIVLYYEDIVTNHTKLVEVQEFLKLPTQNLTSGQVKIHSGPLSGHVANWEDVQKTLKGTSYENLLKHRLYFLISMAMQSMLRRHRLKKLSGKEKEVMVDSESGINEQKRPEDSMPSLETVGLDTRDYNVR</sequence>
<evidence type="ECO:0000313" key="3">
    <source>
        <dbReference type="Proteomes" id="UP001293254"/>
    </source>
</evidence>
<dbReference type="EMBL" id="JACGWO010000004">
    <property type="protein sequence ID" value="KAK4429039.1"/>
    <property type="molecule type" value="Genomic_DNA"/>
</dbReference>
<dbReference type="SUPFAM" id="SSF52540">
    <property type="entry name" value="P-loop containing nucleoside triphosphate hydrolases"/>
    <property type="match status" value="1"/>
</dbReference>
<reference evidence="2" key="1">
    <citation type="submission" date="2020-06" db="EMBL/GenBank/DDBJ databases">
        <authorList>
            <person name="Li T."/>
            <person name="Hu X."/>
            <person name="Zhang T."/>
            <person name="Song X."/>
            <person name="Zhang H."/>
            <person name="Dai N."/>
            <person name="Sheng W."/>
            <person name="Hou X."/>
            <person name="Wei L."/>
        </authorList>
    </citation>
    <scope>NUCLEOTIDE SEQUENCE</scope>
    <source>
        <strain evidence="2">3651</strain>
        <tissue evidence="2">Leaf</tissue>
    </source>
</reference>
<dbReference type="InterPro" id="IPR052796">
    <property type="entry name" value="Nod_factor_sulfotransferase"/>
</dbReference>
<gene>
    <name evidence="2" type="ORF">Salat_1203900</name>
</gene>
<dbReference type="Gene3D" id="3.40.50.300">
    <property type="entry name" value="P-loop containing nucleotide triphosphate hydrolases"/>
    <property type="match status" value="1"/>
</dbReference>
<proteinExistence type="predicted"/>
<protein>
    <recommendedName>
        <fullName evidence="4">Sulfotransferase</fullName>
    </recommendedName>
</protein>
<organism evidence="2 3">
    <name type="scientific">Sesamum alatum</name>
    <dbReference type="NCBI Taxonomy" id="300844"/>
    <lineage>
        <taxon>Eukaryota</taxon>
        <taxon>Viridiplantae</taxon>
        <taxon>Streptophyta</taxon>
        <taxon>Embryophyta</taxon>
        <taxon>Tracheophyta</taxon>
        <taxon>Spermatophyta</taxon>
        <taxon>Magnoliopsida</taxon>
        <taxon>eudicotyledons</taxon>
        <taxon>Gunneridae</taxon>
        <taxon>Pentapetalae</taxon>
        <taxon>asterids</taxon>
        <taxon>lamiids</taxon>
        <taxon>Lamiales</taxon>
        <taxon>Pedaliaceae</taxon>
        <taxon>Sesamum</taxon>
    </lineage>
</organism>
<comment type="caution">
    <text evidence="2">The sequence shown here is derived from an EMBL/GenBank/DDBJ whole genome shotgun (WGS) entry which is preliminary data.</text>
</comment>
<evidence type="ECO:0000313" key="2">
    <source>
        <dbReference type="EMBL" id="KAK4429039.1"/>
    </source>
</evidence>
<dbReference type="AlphaFoldDB" id="A0AAE1YF80"/>
<name>A0AAE1YF80_9LAMI</name>
<dbReference type="PANTHER" id="PTHR32175">
    <property type="entry name" value="PROTEIN, PUTATIVE, EXPRESSED-RELATED"/>
    <property type="match status" value="1"/>
</dbReference>
<dbReference type="InterPro" id="IPR027417">
    <property type="entry name" value="P-loop_NTPase"/>
</dbReference>
<accession>A0AAE1YF80</accession>
<evidence type="ECO:0000256" key="1">
    <source>
        <dbReference type="SAM" id="MobiDB-lite"/>
    </source>
</evidence>